<dbReference type="GO" id="GO:0016491">
    <property type="term" value="F:oxidoreductase activity"/>
    <property type="evidence" value="ECO:0007669"/>
    <property type="project" value="InterPro"/>
</dbReference>
<dbReference type="CDD" id="cd06193">
    <property type="entry name" value="siderophore_interacting"/>
    <property type="match status" value="1"/>
</dbReference>
<dbReference type="Gene3D" id="3.40.50.80">
    <property type="entry name" value="Nucleotide-binding domain of ferredoxin-NADP reductase (FNR) module"/>
    <property type="match status" value="1"/>
</dbReference>
<dbReference type="AlphaFoldDB" id="A0A521BPR9"/>
<evidence type="ECO:0000259" key="2">
    <source>
        <dbReference type="PROSITE" id="PS51384"/>
    </source>
</evidence>
<dbReference type="InterPro" id="IPR039261">
    <property type="entry name" value="FNR_nucleotide-bd"/>
</dbReference>
<reference evidence="3 4" key="1">
    <citation type="submission" date="2017-05" db="EMBL/GenBank/DDBJ databases">
        <authorList>
            <person name="Varghese N."/>
            <person name="Submissions S."/>
        </authorList>
    </citation>
    <scope>NUCLEOTIDE SEQUENCE [LARGE SCALE GENOMIC DNA]</scope>
    <source>
        <strain evidence="3 4">DSM 19036</strain>
    </source>
</reference>
<sequence length="305" mass="33835">MHNNQTLSILPARKFPVGSGFKPEYLISINVFKNIASDLYFMETTRFKRQALYLKTTVSAVKDVSPHLRCISLQNDLFKSIGPINPGAHFKLFIPKDASAAAIQPDMSSGRAIWPDMISKPVARTYTVRRINRDSGTLDVEFVMHGDNGPASAWANRAVTGNELGIAIKTGKSFFWSDWYLLAGDETALPAIASMLEAMPADKHGVALLEVGSVADILNIRSMSNITLRWFSRDGNPAEKSELLWNAMKSIKLPDPALGSRCVWIAGENSMVTQLRKYAAEQLRLSREELRATAYWTAGLSEDIR</sequence>
<protein>
    <submittedName>
        <fullName evidence="3">NADPH-dependent ferric siderophore reductase, contains FAD-binding and SIP domains</fullName>
    </submittedName>
</protein>
<evidence type="ECO:0000313" key="4">
    <source>
        <dbReference type="Proteomes" id="UP000320300"/>
    </source>
</evidence>
<proteinExistence type="inferred from homology"/>
<dbReference type="InterPro" id="IPR007037">
    <property type="entry name" value="SIP_rossman_dom"/>
</dbReference>
<dbReference type="PANTHER" id="PTHR30157">
    <property type="entry name" value="FERRIC REDUCTASE, NADPH-DEPENDENT"/>
    <property type="match status" value="1"/>
</dbReference>
<evidence type="ECO:0000256" key="1">
    <source>
        <dbReference type="ARBA" id="ARBA00035644"/>
    </source>
</evidence>
<comment type="similarity">
    <text evidence="1">Belongs to the SIP oxidoreductase family.</text>
</comment>
<dbReference type="InterPro" id="IPR017927">
    <property type="entry name" value="FAD-bd_FR_type"/>
</dbReference>
<feature type="domain" description="FAD-binding FR-type" evidence="2">
    <location>
        <begin position="51"/>
        <end position="177"/>
    </location>
</feature>
<dbReference type="Pfam" id="PF08021">
    <property type="entry name" value="FAD_binding_9"/>
    <property type="match status" value="1"/>
</dbReference>
<name>A0A521BPR9_9SPHI</name>
<dbReference type="SUPFAM" id="SSF63380">
    <property type="entry name" value="Riboflavin synthase domain-like"/>
    <property type="match status" value="1"/>
</dbReference>
<dbReference type="InterPro" id="IPR013113">
    <property type="entry name" value="SIP_FAD-bd"/>
</dbReference>
<dbReference type="PANTHER" id="PTHR30157:SF0">
    <property type="entry name" value="NADPH-DEPENDENT FERRIC-CHELATE REDUCTASE"/>
    <property type="match status" value="1"/>
</dbReference>
<dbReference type="Proteomes" id="UP000320300">
    <property type="component" value="Unassembled WGS sequence"/>
</dbReference>
<dbReference type="Pfam" id="PF04954">
    <property type="entry name" value="SIP"/>
    <property type="match status" value="1"/>
</dbReference>
<dbReference type="InterPro" id="IPR017938">
    <property type="entry name" value="Riboflavin_synthase-like_b-brl"/>
</dbReference>
<dbReference type="EMBL" id="FXTN01000002">
    <property type="protein sequence ID" value="SMO49144.1"/>
    <property type="molecule type" value="Genomic_DNA"/>
</dbReference>
<keyword evidence="4" id="KW-1185">Reference proteome</keyword>
<evidence type="ECO:0000313" key="3">
    <source>
        <dbReference type="EMBL" id="SMO49144.1"/>
    </source>
</evidence>
<organism evidence="3 4">
    <name type="scientific">Pedobacter westerhofensis</name>
    <dbReference type="NCBI Taxonomy" id="425512"/>
    <lineage>
        <taxon>Bacteria</taxon>
        <taxon>Pseudomonadati</taxon>
        <taxon>Bacteroidota</taxon>
        <taxon>Sphingobacteriia</taxon>
        <taxon>Sphingobacteriales</taxon>
        <taxon>Sphingobacteriaceae</taxon>
        <taxon>Pedobacter</taxon>
    </lineage>
</organism>
<dbReference type="PROSITE" id="PS51384">
    <property type="entry name" value="FAD_FR"/>
    <property type="match status" value="1"/>
</dbReference>
<dbReference type="Gene3D" id="2.40.30.10">
    <property type="entry name" value="Translation factors"/>
    <property type="match status" value="1"/>
</dbReference>
<gene>
    <name evidence="3" type="ORF">SAMN06265348_102511</name>
</gene>
<accession>A0A521BPR9</accession>
<dbReference type="InterPro" id="IPR039374">
    <property type="entry name" value="SIP_fam"/>
</dbReference>